<evidence type="ECO:0000313" key="1">
    <source>
        <dbReference type="EMBL" id="AZL89628.1"/>
    </source>
</evidence>
<proteinExistence type="predicted"/>
<accession>A0A3Q8U8P3</accession>
<name>A0A3Q8U8P3_9VIRU</name>
<sequence length="284" mass="33169">MTDKTYKLIDYHTQKSLKKYFSGNNAKNAATKAYNYIVNNNLNKNKNGEIIDPFYFSIKNSNGKIHTFTVSNCMFEKKNEQIHHDNLKKLRDTNSFVLFDNCESKVYYTHYNGHRPFQVIINKNNGSTNIIINKYDSDNDDDDNDDESCHYKNNIMKIDNFVGYWYGYDTSIDEMHGNTILIKLAVNKYIFIGSEIYRFKTHSNEIIDYVSPVGNSDVPYPVAYGSKFVYFPDDKMKVLKTNFKLDICPANAEDIFVEFDKMLSDKSKIIDYKKDCAIIEERQI</sequence>
<reference evidence="1" key="1">
    <citation type="submission" date="2018-03" db="EMBL/GenBank/DDBJ databases">
        <title>Draft genome sequences of Megaviruse, new member of the family Mimiviridae isolated from water in Shanghai, China.</title>
        <authorList>
            <person name="Xia Y."/>
        </authorList>
    </citation>
    <scope>NUCLEOTIDE SEQUENCE</scope>
    <source>
        <strain evidence="1">SH</strain>
    </source>
</reference>
<organism evidence="1">
    <name type="scientific">Megavirus baoshan</name>
    <dbReference type="NCBI Taxonomy" id="2496520"/>
    <lineage>
        <taxon>Viruses</taxon>
        <taxon>Varidnaviria</taxon>
        <taxon>Bamfordvirae</taxon>
        <taxon>Nucleocytoviricota</taxon>
        <taxon>Megaviricetes</taxon>
        <taxon>Imitervirales</taxon>
        <taxon>Mimiviridae</taxon>
        <taxon>Megamimivirinae</taxon>
        <taxon>Megavirus</taxon>
        <taxon>Megavirus baoshanense</taxon>
    </lineage>
</organism>
<gene>
    <name evidence="1" type="ORF">Mb0112</name>
</gene>
<dbReference type="EMBL" id="MH046811">
    <property type="protein sequence ID" value="AZL89628.1"/>
    <property type="molecule type" value="Genomic_DNA"/>
</dbReference>
<protein>
    <submittedName>
        <fullName evidence="1">Uncharacterized protein</fullName>
    </submittedName>
</protein>